<dbReference type="Gramene" id="mRNA:HanXRQr2_Chr13g0580551">
    <property type="protein sequence ID" value="mRNA:HanXRQr2_Chr13g0580551"/>
    <property type="gene ID" value="HanXRQr2_Chr13g0580551"/>
</dbReference>
<dbReference type="AlphaFoldDB" id="A0A9K3H9J3"/>
<keyword evidence="2" id="KW-1185">Reference proteome</keyword>
<protein>
    <submittedName>
        <fullName evidence="1">Uncharacterized protein</fullName>
    </submittedName>
</protein>
<evidence type="ECO:0000313" key="2">
    <source>
        <dbReference type="Proteomes" id="UP000215914"/>
    </source>
</evidence>
<accession>A0A9K3H9J3</accession>
<sequence>MFRDLLNIHSSAGVSDQWKDAIQGLMIIRCWSIWKARNELKFQGKPVKIEIIISEIKTLEYLWFSKRSKYRNVS</sequence>
<organism evidence="1 2">
    <name type="scientific">Helianthus annuus</name>
    <name type="common">Common sunflower</name>
    <dbReference type="NCBI Taxonomy" id="4232"/>
    <lineage>
        <taxon>Eukaryota</taxon>
        <taxon>Viridiplantae</taxon>
        <taxon>Streptophyta</taxon>
        <taxon>Embryophyta</taxon>
        <taxon>Tracheophyta</taxon>
        <taxon>Spermatophyta</taxon>
        <taxon>Magnoliopsida</taxon>
        <taxon>eudicotyledons</taxon>
        <taxon>Gunneridae</taxon>
        <taxon>Pentapetalae</taxon>
        <taxon>asterids</taxon>
        <taxon>campanulids</taxon>
        <taxon>Asterales</taxon>
        <taxon>Asteraceae</taxon>
        <taxon>Asteroideae</taxon>
        <taxon>Heliantheae alliance</taxon>
        <taxon>Heliantheae</taxon>
        <taxon>Helianthus</taxon>
    </lineage>
</organism>
<comment type="caution">
    <text evidence="1">The sequence shown here is derived from an EMBL/GenBank/DDBJ whole genome shotgun (WGS) entry which is preliminary data.</text>
</comment>
<reference evidence="1" key="2">
    <citation type="submission" date="2020-06" db="EMBL/GenBank/DDBJ databases">
        <title>Helianthus annuus Genome sequencing and assembly Release 2.</title>
        <authorList>
            <person name="Gouzy J."/>
            <person name="Langlade N."/>
            <person name="Munos S."/>
        </authorList>
    </citation>
    <scope>NUCLEOTIDE SEQUENCE</scope>
    <source>
        <tissue evidence="1">Leaves</tissue>
    </source>
</reference>
<reference evidence="1" key="1">
    <citation type="journal article" date="2017" name="Nature">
        <title>The sunflower genome provides insights into oil metabolism, flowering and Asterid evolution.</title>
        <authorList>
            <person name="Badouin H."/>
            <person name="Gouzy J."/>
            <person name="Grassa C.J."/>
            <person name="Murat F."/>
            <person name="Staton S.E."/>
            <person name="Cottret L."/>
            <person name="Lelandais-Briere C."/>
            <person name="Owens G.L."/>
            <person name="Carrere S."/>
            <person name="Mayjonade B."/>
            <person name="Legrand L."/>
            <person name="Gill N."/>
            <person name="Kane N.C."/>
            <person name="Bowers J.E."/>
            <person name="Hubner S."/>
            <person name="Bellec A."/>
            <person name="Berard A."/>
            <person name="Berges H."/>
            <person name="Blanchet N."/>
            <person name="Boniface M.C."/>
            <person name="Brunel D."/>
            <person name="Catrice O."/>
            <person name="Chaidir N."/>
            <person name="Claudel C."/>
            <person name="Donnadieu C."/>
            <person name="Faraut T."/>
            <person name="Fievet G."/>
            <person name="Helmstetter N."/>
            <person name="King M."/>
            <person name="Knapp S.J."/>
            <person name="Lai Z."/>
            <person name="Le Paslier M.C."/>
            <person name="Lippi Y."/>
            <person name="Lorenzon L."/>
            <person name="Mandel J.R."/>
            <person name="Marage G."/>
            <person name="Marchand G."/>
            <person name="Marquand E."/>
            <person name="Bret-Mestries E."/>
            <person name="Morien E."/>
            <person name="Nambeesan S."/>
            <person name="Nguyen T."/>
            <person name="Pegot-Espagnet P."/>
            <person name="Pouilly N."/>
            <person name="Raftis F."/>
            <person name="Sallet E."/>
            <person name="Schiex T."/>
            <person name="Thomas J."/>
            <person name="Vandecasteele C."/>
            <person name="Vares D."/>
            <person name="Vear F."/>
            <person name="Vautrin S."/>
            <person name="Crespi M."/>
            <person name="Mangin B."/>
            <person name="Burke J.M."/>
            <person name="Salse J."/>
            <person name="Munos S."/>
            <person name="Vincourt P."/>
            <person name="Rieseberg L.H."/>
            <person name="Langlade N.B."/>
        </authorList>
    </citation>
    <scope>NUCLEOTIDE SEQUENCE</scope>
    <source>
        <tissue evidence="1">Leaves</tissue>
    </source>
</reference>
<dbReference type="EMBL" id="MNCJ02000328">
    <property type="protein sequence ID" value="KAF5772722.1"/>
    <property type="molecule type" value="Genomic_DNA"/>
</dbReference>
<gene>
    <name evidence="1" type="ORF">HanXRQr2_Chr13g0580551</name>
</gene>
<name>A0A9K3H9J3_HELAN</name>
<proteinExistence type="predicted"/>
<evidence type="ECO:0000313" key="1">
    <source>
        <dbReference type="EMBL" id="KAF5772722.1"/>
    </source>
</evidence>
<dbReference type="Proteomes" id="UP000215914">
    <property type="component" value="Unassembled WGS sequence"/>
</dbReference>